<dbReference type="PANTHER" id="PTHR43000">
    <property type="entry name" value="DTDP-D-GLUCOSE 4,6-DEHYDRATASE-RELATED"/>
    <property type="match status" value="1"/>
</dbReference>
<dbReference type="SUPFAM" id="SSF51735">
    <property type="entry name" value="NAD(P)-binding Rossmann-fold domains"/>
    <property type="match status" value="1"/>
</dbReference>
<protein>
    <recommendedName>
        <fullName evidence="2">NAD-dependent epimerase/dehydratase domain-containing protein</fullName>
    </recommendedName>
</protein>
<comment type="similarity">
    <text evidence="1">Belongs to the NAD(P)-dependent epimerase/dehydratase family.</text>
</comment>
<dbReference type="CDD" id="cd08946">
    <property type="entry name" value="SDR_e"/>
    <property type="match status" value="1"/>
</dbReference>
<sequence>VGGTGFIGTHIVKEALVRGLQVTIISKNHKALSDRIKDIEYLSTDISNKDSLYNQLKDKTFHHVINLGGYVDHSNYSSGGEKVFDVHFNGTKNLINCINKDSLKSFIQIGSSDEYGANVAPQNESQRESPISPYSFAKTTTTHFLQMLYRTEQFPVVILRPFLVYGPGQGMERFIPQVVNGCIEGKKFPISEGKQLRDFCFISDFVRSIFSSIDNTEAFGEVINIASGE</sequence>
<dbReference type="InterPro" id="IPR036291">
    <property type="entry name" value="NAD(P)-bd_dom_sf"/>
</dbReference>
<dbReference type="InterPro" id="IPR001509">
    <property type="entry name" value="Epimerase_deHydtase"/>
</dbReference>
<dbReference type="Gene3D" id="3.40.50.720">
    <property type="entry name" value="NAD(P)-binding Rossmann-like Domain"/>
    <property type="match status" value="1"/>
</dbReference>
<reference evidence="3" key="1">
    <citation type="submission" date="2018-05" db="EMBL/GenBank/DDBJ databases">
        <authorList>
            <person name="Lanie J.A."/>
            <person name="Ng W.-L."/>
            <person name="Kazmierczak K.M."/>
            <person name="Andrzejewski T.M."/>
            <person name="Davidsen T.M."/>
            <person name="Wayne K.J."/>
            <person name="Tettelin H."/>
            <person name="Glass J.I."/>
            <person name="Rusch D."/>
            <person name="Podicherti R."/>
            <person name="Tsui H.-C.T."/>
            <person name="Winkler M.E."/>
        </authorList>
    </citation>
    <scope>NUCLEOTIDE SEQUENCE</scope>
</reference>
<feature type="non-terminal residue" evidence="3">
    <location>
        <position position="1"/>
    </location>
</feature>
<dbReference type="Pfam" id="PF01370">
    <property type="entry name" value="Epimerase"/>
    <property type="match status" value="1"/>
</dbReference>
<dbReference type="EMBL" id="UINC01058803">
    <property type="protein sequence ID" value="SVB81481.1"/>
    <property type="molecule type" value="Genomic_DNA"/>
</dbReference>
<evidence type="ECO:0000313" key="3">
    <source>
        <dbReference type="EMBL" id="SVB81481.1"/>
    </source>
</evidence>
<name>A0A382H4X1_9ZZZZ</name>
<gene>
    <name evidence="3" type="ORF">METZ01_LOCUS234335</name>
</gene>
<evidence type="ECO:0000256" key="1">
    <source>
        <dbReference type="ARBA" id="ARBA00007637"/>
    </source>
</evidence>
<feature type="non-terminal residue" evidence="3">
    <location>
        <position position="229"/>
    </location>
</feature>
<accession>A0A382H4X1</accession>
<proteinExistence type="inferred from homology"/>
<organism evidence="3">
    <name type="scientific">marine metagenome</name>
    <dbReference type="NCBI Taxonomy" id="408172"/>
    <lineage>
        <taxon>unclassified sequences</taxon>
        <taxon>metagenomes</taxon>
        <taxon>ecological metagenomes</taxon>
    </lineage>
</organism>
<feature type="domain" description="NAD-dependent epimerase/dehydratase" evidence="2">
    <location>
        <begin position="1"/>
        <end position="226"/>
    </location>
</feature>
<evidence type="ECO:0000259" key="2">
    <source>
        <dbReference type="Pfam" id="PF01370"/>
    </source>
</evidence>
<dbReference type="AlphaFoldDB" id="A0A382H4X1"/>